<dbReference type="InterPro" id="IPR025315">
    <property type="entry name" value="DUF4220"/>
</dbReference>
<keyword evidence="1" id="KW-0472">Membrane</keyword>
<sequence>MRALCLLLLLTKMRPLRNDGEVGCGNLTAKRSLDLEHAEKAWDEWEIHCLILVSLSLQVFLSLTADLRRRSASRVLSNALWLAYVSADSVAVFILGHLAVHAQGRSHHLMLFWAPFVLVHLGGQDSITAFSKQDNELWTRHLLGLVTQTAVAGYVVSRSSWPDARLRAAMVLIFLCGFLKYAGRTFYLYSASPMSLRALSMVSLSLRLGWFLQDDANRDAKERFEEMLVDDIMLVDALDDIRLVDDLDYVVALAKSEVLGKIEDRTCYLYAAASLGQSYQLLYTKAPLSKILGYRVPKTTGILIYTLFQSISTAIALVLFASAQKEGHHSKADIIVSYILLVGALVLDLLPACTSIVSYVRKPFRPRTVVECPGWRTRKQWSEELAQYSMIKRYTSVQGYYACLTTSFWSRILKRTPFATWCVELLDLKRTPVTDDLKKFILDKLLFRQTTRQEWNFASFRSERALDKWMDSHRVPELAERSGYVLHKSLSRRAEFPTSVLMWHIATDICYYSEDNGPDKTKTRKKLSREISHYIMYLVFKCDVMLTRNSRLMHTKVHEELAKFFSHDHLDEKKTTMMLFEAMKKKFVEAHRLYSTQEVANDDAAAATSGAIEELLLTTVGALQTPVQPLASVLAQELISIQDEARRWELIWEVWLEKFFYMAPHCGAAFHYEHLSTGGEFITHVLLLMRSIYSI</sequence>
<feature type="transmembrane region" description="Helical" evidence="1">
    <location>
        <begin position="335"/>
        <end position="360"/>
    </location>
</feature>
<protein>
    <recommendedName>
        <fullName evidence="2">DUF4220 domain-containing protein</fullName>
    </recommendedName>
</protein>
<keyword evidence="1" id="KW-1133">Transmembrane helix</keyword>
<dbReference type="Proteomes" id="UP000604825">
    <property type="component" value="Unassembled WGS sequence"/>
</dbReference>
<feature type="transmembrane region" description="Helical" evidence="1">
    <location>
        <begin position="79"/>
        <end position="100"/>
    </location>
</feature>
<keyword evidence="1" id="KW-0812">Transmembrane</keyword>
<evidence type="ECO:0000256" key="1">
    <source>
        <dbReference type="SAM" id="Phobius"/>
    </source>
</evidence>
<organism evidence="3 4">
    <name type="scientific">Miscanthus lutarioriparius</name>
    <dbReference type="NCBI Taxonomy" id="422564"/>
    <lineage>
        <taxon>Eukaryota</taxon>
        <taxon>Viridiplantae</taxon>
        <taxon>Streptophyta</taxon>
        <taxon>Embryophyta</taxon>
        <taxon>Tracheophyta</taxon>
        <taxon>Spermatophyta</taxon>
        <taxon>Magnoliopsida</taxon>
        <taxon>Liliopsida</taxon>
        <taxon>Poales</taxon>
        <taxon>Poaceae</taxon>
        <taxon>PACMAD clade</taxon>
        <taxon>Panicoideae</taxon>
        <taxon>Andropogonodae</taxon>
        <taxon>Andropogoneae</taxon>
        <taxon>Saccharinae</taxon>
        <taxon>Miscanthus</taxon>
    </lineage>
</organism>
<dbReference type="AlphaFoldDB" id="A0A811Q897"/>
<evidence type="ECO:0000313" key="4">
    <source>
        <dbReference type="Proteomes" id="UP000604825"/>
    </source>
</evidence>
<dbReference type="InterPro" id="IPR007658">
    <property type="entry name" value="DUF594"/>
</dbReference>
<dbReference type="Pfam" id="PF13968">
    <property type="entry name" value="DUF4220"/>
    <property type="match status" value="1"/>
</dbReference>
<comment type="caution">
    <text evidence="3">The sequence shown here is derived from an EMBL/GenBank/DDBJ whole genome shotgun (WGS) entry which is preliminary data.</text>
</comment>
<name>A0A811Q897_9POAL</name>
<dbReference type="OrthoDB" id="688267at2759"/>
<gene>
    <name evidence="3" type="ORF">NCGR_LOCUS36583</name>
</gene>
<feature type="domain" description="DUF4220" evidence="2">
    <location>
        <begin position="81"/>
        <end position="392"/>
    </location>
</feature>
<feature type="transmembrane region" description="Helical" evidence="1">
    <location>
        <begin position="168"/>
        <end position="189"/>
    </location>
</feature>
<feature type="transmembrane region" description="Helical" evidence="1">
    <location>
        <begin position="302"/>
        <end position="323"/>
    </location>
</feature>
<evidence type="ECO:0000313" key="3">
    <source>
        <dbReference type="EMBL" id="CAD6252937.1"/>
    </source>
</evidence>
<reference evidence="3" key="1">
    <citation type="submission" date="2020-10" db="EMBL/GenBank/DDBJ databases">
        <authorList>
            <person name="Han B."/>
            <person name="Lu T."/>
            <person name="Zhao Q."/>
            <person name="Huang X."/>
            <person name="Zhao Y."/>
        </authorList>
    </citation>
    <scope>NUCLEOTIDE SEQUENCE</scope>
</reference>
<dbReference type="EMBL" id="CAJGYO010000009">
    <property type="protein sequence ID" value="CAD6252937.1"/>
    <property type="molecule type" value="Genomic_DNA"/>
</dbReference>
<keyword evidence="4" id="KW-1185">Reference proteome</keyword>
<accession>A0A811Q897</accession>
<evidence type="ECO:0000259" key="2">
    <source>
        <dbReference type="Pfam" id="PF13968"/>
    </source>
</evidence>
<proteinExistence type="predicted"/>
<dbReference type="PANTHER" id="PTHR31325">
    <property type="entry name" value="OS01G0798800 PROTEIN-RELATED"/>
    <property type="match status" value="1"/>
</dbReference>
<dbReference type="Pfam" id="PF04578">
    <property type="entry name" value="DUF594"/>
    <property type="match status" value="1"/>
</dbReference>